<reference evidence="3" key="1">
    <citation type="submission" date="2013-01" db="EMBL/GenBank/DDBJ databases">
        <title>Draft Genome Sequence of a Mulberry Tree, Morus notabilis C.K. Schneid.</title>
        <authorList>
            <person name="He N."/>
            <person name="Zhao S."/>
        </authorList>
    </citation>
    <scope>NUCLEOTIDE SEQUENCE</scope>
</reference>
<feature type="region of interest" description="Disordered" evidence="1">
    <location>
        <begin position="560"/>
        <end position="593"/>
    </location>
</feature>
<feature type="region of interest" description="Disordered" evidence="1">
    <location>
        <begin position="1102"/>
        <end position="1148"/>
    </location>
</feature>
<feature type="region of interest" description="Disordered" evidence="1">
    <location>
        <begin position="2120"/>
        <end position="2265"/>
    </location>
</feature>
<dbReference type="eggNOG" id="ENOG502S31H">
    <property type="taxonomic scope" value="Eukaryota"/>
</dbReference>
<feature type="region of interest" description="Disordered" evidence="1">
    <location>
        <begin position="509"/>
        <end position="534"/>
    </location>
</feature>
<feature type="compositionally biased region" description="Basic and acidic residues" evidence="1">
    <location>
        <begin position="1475"/>
        <end position="1490"/>
    </location>
</feature>
<gene>
    <name evidence="2" type="ORF">L484_004470</name>
</gene>
<feature type="region of interest" description="Disordered" evidence="1">
    <location>
        <begin position="605"/>
        <end position="687"/>
    </location>
</feature>
<keyword evidence="3" id="KW-1185">Reference proteome</keyword>
<feature type="compositionally biased region" description="Basic and acidic residues" evidence="1">
    <location>
        <begin position="1450"/>
        <end position="1464"/>
    </location>
</feature>
<feature type="compositionally biased region" description="Basic and acidic residues" evidence="1">
    <location>
        <begin position="1878"/>
        <end position="1892"/>
    </location>
</feature>
<feature type="region of interest" description="Disordered" evidence="1">
    <location>
        <begin position="3386"/>
        <end position="3414"/>
    </location>
</feature>
<evidence type="ECO:0000313" key="2">
    <source>
        <dbReference type="EMBL" id="EXC12322.1"/>
    </source>
</evidence>
<feature type="compositionally biased region" description="Polar residues" evidence="1">
    <location>
        <begin position="3396"/>
        <end position="3411"/>
    </location>
</feature>
<feature type="region of interest" description="Disordered" evidence="1">
    <location>
        <begin position="1605"/>
        <end position="1631"/>
    </location>
</feature>
<feature type="compositionally biased region" description="Polar residues" evidence="1">
    <location>
        <begin position="1816"/>
        <end position="1826"/>
    </location>
</feature>
<feature type="region of interest" description="Disordered" evidence="1">
    <location>
        <begin position="3189"/>
        <end position="3215"/>
    </location>
</feature>
<feature type="region of interest" description="Disordered" evidence="1">
    <location>
        <begin position="1795"/>
        <end position="1826"/>
    </location>
</feature>
<feature type="region of interest" description="Disordered" evidence="1">
    <location>
        <begin position="83"/>
        <end position="138"/>
    </location>
</feature>
<feature type="compositionally biased region" description="Basic and acidic residues" evidence="1">
    <location>
        <begin position="1903"/>
        <end position="1918"/>
    </location>
</feature>
<feature type="compositionally biased region" description="Basic and acidic residues" evidence="1">
    <location>
        <begin position="429"/>
        <end position="441"/>
    </location>
</feature>
<feature type="compositionally biased region" description="Polar residues" evidence="1">
    <location>
        <begin position="521"/>
        <end position="531"/>
    </location>
</feature>
<feature type="region of interest" description="Disordered" evidence="1">
    <location>
        <begin position="1872"/>
        <end position="1918"/>
    </location>
</feature>
<feature type="region of interest" description="Disordered" evidence="1">
    <location>
        <begin position="1368"/>
        <end position="1388"/>
    </location>
</feature>
<sequence>MEMDFHGMKRKNLQALCKKHGIPANLTNSDMADRLSSLLKEDEKTLSADNEIDSVIVTKVVKKVRFSPENETFIFVGTDVEESDSNYDSKKKRRRKRKSIAGKKAGKRKRAQSTNVVVEENSEKRVSRGKENVDKSRRKSIRLQLTSEKSLGTFEDNEVGNQAKPEKALENSKGKMKKKKKSSALTEDLGLIGDHCSRITRARTWANGSNYAVDNDSECGVVLEIQEECPSVVLQLEEPPKGLRKKGRVVSEIIAGECIDQGTVLKESRKRSKKMESEEVSEIEPNVDGKKQSLYQGPSRRTKHSTRLFSLDEQLTTHEIGGRMSVIREAPADVAKPTRRSTRKKMESEEVFEIELNVAGKKHFLHEGPSRRTRRSTRLFSIDERLKTHETEGTMSAIGEAPADVAKLTRRSTRKKMESEEVFEIESNIDGKKQSLHEGTSKRTRRSTRLSSVDEQLTTHETEGRMSAIREAPADVAKPTRRSTRNASRQVSIETSNKLGEIAEGIGKYGRTKRRQEPVLNEQSSVVSQEPINEMPARRSVGNISKKIAVEWKELTSREVEKNENIQESSVMDAGFAPPEAPESKTDPALCSNFTSNKMSEIAEGIGKYERRKRRQEPVLNEQSSVVAQEPVNVKPARRSVRNISKRNAVEQKELTSSKAEKNEALQESPVGDVGFAMPEAPERKTDPALHSNQEVTEMFSGKRKQFRRNSVVRSQLDTIPESAVNEEVTDVVLNLDSVVDTTVVEKESSIVEEYEENSLDKNLETTADDHLRNLLSTNSNSSNGKSDEAEECPSKLTNVGSITSNDGFSSILQEDSEGECSNPLNVNEGLESDESMMGKSINLQSDELDDKANNVQEDHQDLEKYDPCWNPDRVQDHLSDVRESQQLVNNEENWSQEAEKLCTVLPYDISKERLEENHYEIATGNTTVLLPSTFVPESQDEKAGQINVTMSPDHEVEKVAFKSALVSEFDTCSVPAVNEGVTDVVLNVDSVIDIIVEGKESNIVEENTENSLEENIETAVEDHSRNLFRTDGNSSNGKSDEAAECPNKLTNVGSISSNNDLSSIRQADFEGGFSNPLNVNKGVETEESMMGKSINLQSDELDDQSVEDDKANNVQEDHQDLVEFDSSGNPDPVREHSRDVSESQEPVKDAENWFQVVEKLCTVLPHDITKESLEENHYEIATGNTTVLLPSTYVPESHDGTAVPDETRFSRETRIGFEEDLHSELSLTSVVQDVIHGGSETKLESDGIVLSVLDKNVGQVNEKKNQESSDGCSDEVSHKINDEKAGQINVTMSPDHEVEKVAFKSALVSEFDTCSVPAVNEGVTDVVLNVDSVVDIIVEGKESNIVEENTENSLEENIETDVEDHSRNLFRTDDNSGNGKSDEAAECPNKLTNVGSISSNNDLSSIRQADFEGGFSNPLNVNKGVETEESMMGKSINLQSDELDDQSVEDDKANNVQEDHQDLVEFDSSGNPDPVREHSRDVSESQEPVKDAENWFQVVEKLCTVLPHDITKESLEENHYEIATGNTTVLLPSTYVPESHDGTAVPDETRFSRETRIGFEEDLHSELSLTSVVQDVIHGGSETKLESDGIVLSVLDKNVGQVNEKKNEESSDGCSDEVSHKINDGTAVPDETRCSRETRIGSEEELHSELSLTSVVQDVIHGGSETKLESDGIVLSVLDKNVGQVNEKKNQESSDGCSDEVSHKINDEKAGQINVTMSPDHEVEKVAFKSALASEFDTCSVPAVNEGVTDVVLNVDSVIDIIVEGKESNIVEENTENSLEENIETAVEDHSRNLFRTDGNSSNGKSDEAAECPNKLTNVGSISSNNDLSSIRQARQADFEGGFSNPLNVNKGVETEESMMGKSINLQSDELDDQSVEDDKANNVQEDHQDLVEFDSSGNPDPVREHSRDVSESQEPVKDAENWFQVVEKLCTVLPHDITKESLEENHYEIATGNTTVLLPSTYVPESHDGTAVPDETRCSRETRIGSEEELHSELSLTSVVQDVIHGGSETKLESDGIVLSVLDKNVGQVNEKKNQESSDGCSDEVSHKINDEKAGQINVTMSSDHEVEKVAFKSALVSELDTCSVPAVNEGVTDVVLNVDSVVDIIVEGKESNIVEENTENSLEKNIETDVEDHSRNLFRIDSNSGNGKSDEAAECPNKLTNVGSISSNNDSSSIRQADFEGGFSNPLNVNKGVETEESMMGKSTNLQSDELDDQSVEDDKANNVQEDHQDLVEFDSSGNPDPVREHSRDVSESQEPVKDAENWSQDAEKLCAVAPHDIITEDVGEYHCRKIASSNTAVLHPSAFVLESQDEKARQTSVTVCRDHEIEKDAFSVGEPGSPPHFSPEKVQEEKEVVSAAYEVINYGVFVTTEVADHTKDDDQSVTLNHADEDVEVPEAEDETDETCRDKFDCENIENGKKLDEENHPEIKVYVGLFSDSPEAYSKVVFIKTESRQPVQSAENSSQEAEKLCTVVPLDIEKEMLEEESQYGEIASSNTALLLPSTFAAETPDGIEVPDETAFSGETSCSKGYCNDGKTKENESEEKLHDVLTSVARVGIHEGSKGKLRSGGSVIQVLDKSDEQVDEEKIQEDSDGCFDEIAHKADDEKAGQTSVTVSSFHDIEKDAFKEDCEPGSLLDFKSEKLLEEEECDSPNASNEMESPAYEVSQSVLQIEQPEFGELKSHEDFALDLTRSTSFAANDANIEDSSGRMDNGLDTKDNSETANIDVVTSEVAAVNMDYLVEGGPEDTNDGGHSVSLNNGHESIKVPEAKDETDATCSVEKIDYKNIENANKFDRENHTEFKLYDDHCCDSPEACSRNGLGLNVSPCHGDRVTTNSKSKFSGYHEDLPDATDDLNKENNAPTSHFAEELFDDHTGATEDAAFVNNIDWVISNQPLYGNGTDDDKSIGNDDVKDMGESSENFDNGISELHVHSAEFTTMEVNTSLGNVEEDGTKKLHELLEEANLESKNDENDKAVEEDLVLTEESGQISERQLGEHEHHMDPVVLEKIILGGGESSNEQDDASAIIQEYMERETHGDEFIKINDSYASENGEGRMSGVAEIEGYDCGAADDAERNSIAHPGIENMLRDSGEKAGDEIMESRICSYSVDHGAKLVDESLFFPCKSVDGCRGDEKSSADIELLANTTIGETLTVVDAGKESECHIGRNSATKSEGMDMATVERGIVSTAMDSPMQGNNQLGTDEVGSGERRSVSKEAYQTDDVDSLDLNNLFSSNIRNTIKATPKKVEEHNLYNPENKEASFAASKDTEKDVHCSTLSLVTASSSDDMHFKRKEKNPLEFIDKSPLFTSFELKLFSEGGKGEEVEKLYERNFEEKDNVMSESSEEEKKGVDNVVSVSQVSAECCHLENKMASNTENQFPVAFEDSHREESREENLMRSISGSANPARKSNSRYMVPVTPKSVQKLNAMKENIGTAKRCVTTLQRSKRRPLGDLQKN</sequence>
<feature type="compositionally biased region" description="Basic and acidic residues" evidence="1">
    <location>
        <begin position="1133"/>
        <end position="1148"/>
    </location>
</feature>
<protein>
    <submittedName>
        <fullName evidence="2">Uncharacterized protein</fullName>
    </submittedName>
</protein>
<proteinExistence type="predicted"/>
<feature type="compositionally biased region" description="Basic and acidic residues" evidence="1">
    <location>
        <begin position="648"/>
        <end position="665"/>
    </location>
</feature>
<feature type="compositionally biased region" description="Basic and acidic residues" evidence="1">
    <location>
        <begin position="2220"/>
        <end position="2234"/>
    </location>
</feature>
<feature type="compositionally biased region" description="Low complexity" evidence="1">
    <location>
        <begin position="2167"/>
        <end position="2177"/>
    </location>
</feature>
<feature type="region of interest" description="Disordered" evidence="1">
    <location>
        <begin position="775"/>
        <end position="834"/>
    </location>
</feature>
<feature type="compositionally biased region" description="Basic residues" evidence="1">
    <location>
        <begin position="636"/>
        <end position="645"/>
    </location>
</feature>
<dbReference type="EMBL" id="KE345715">
    <property type="protein sequence ID" value="EXC12322.1"/>
    <property type="molecule type" value="Genomic_DNA"/>
</dbReference>
<organism evidence="2 3">
    <name type="scientific">Morus notabilis</name>
    <dbReference type="NCBI Taxonomy" id="981085"/>
    <lineage>
        <taxon>Eukaryota</taxon>
        <taxon>Viridiplantae</taxon>
        <taxon>Streptophyta</taxon>
        <taxon>Embryophyta</taxon>
        <taxon>Tracheophyta</taxon>
        <taxon>Spermatophyta</taxon>
        <taxon>Magnoliopsida</taxon>
        <taxon>eudicotyledons</taxon>
        <taxon>Gunneridae</taxon>
        <taxon>Pentapetalae</taxon>
        <taxon>rosids</taxon>
        <taxon>fabids</taxon>
        <taxon>Rosales</taxon>
        <taxon>Moraceae</taxon>
        <taxon>Moreae</taxon>
        <taxon>Morus</taxon>
    </lineage>
</organism>
<feature type="compositionally biased region" description="Basic and acidic residues" evidence="1">
    <location>
        <begin position="2245"/>
        <end position="2265"/>
    </location>
</feature>
<name>W9S3B9_9ROSA</name>
<feature type="region of interest" description="Disordered" evidence="1">
    <location>
        <begin position="473"/>
        <end position="492"/>
    </location>
</feature>
<evidence type="ECO:0000256" key="1">
    <source>
        <dbReference type="SAM" id="MobiDB-lite"/>
    </source>
</evidence>
<feature type="compositionally biased region" description="Basic and acidic residues" evidence="1">
    <location>
        <begin position="164"/>
        <end position="173"/>
    </location>
</feature>
<feature type="compositionally biased region" description="Basic and acidic residues" evidence="1">
    <location>
        <begin position="121"/>
        <end position="135"/>
    </location>
</feature>
<feature type="compositionally biased region" description="Low complexity" evidence="1">
    <location>
        <begin position="775"/>
        <end position="784"/>
    </location>
</feature>
<feature type="region of interest" description="Disordered" evidence="1">
    <location>
        <begin position="1444"/>
        <end position="1490"/>
    </location>
</feature>
<feature type="compositionally biased region" description="Polar residues" evidence="1">
    <location>
        <begin position="796"/>
        <end position="814"/>
    </location>
</feature>
<accession>W9S3B9</accession>
<feature type="compositionally biased region" description="Basic residues" evidence="1">
    <location>
        <begin position="90"/>
        <end position="111"/>
    </location>
</feature>
<evidence type="ECO:0000313" key="3">
    <source>
        <dbReference type="Proteomes" id="UP000030645"/>
    </source>
</evidence>
<feature type="region of interest" description="Disordered" evidence="1">
    <location>
        <begin position="152"/>
        <end position="181"/>
    </location>
</feature>
<feature type="compositionally biased region" description="Basic and acidic residues" evidence="1">
    <location>
        <begin position="2124"/>
        <end position="2138"/>
    </location>
</feature>
<dbReference type="Proteomes" id="UP000030645">
    <property type="component" value="Unassembled WGS sequence"/>
</dbReference>
<feature type="region of interest" description="Disordered" evidence="1">
    <location>
        <begin position="265"/>
        <end position="303"/>
    </location>
</feature>
<feature type="compositionally biased region" description="Basic and acidic residues" evidence="1">
    <location>
        <begin position="1108"/>
        <end position="1122"/>
    </location>
</feature>
<feature type="region of interest" description="Disordered" evidence="1">
    <location>
        <begin position="429"/>
        <end position="462"/>
    </location>
</feature>